<feature type="compositionally biased region" description="Polar residues" evidence="2">
    <location>
        <begin position="174"/>
        <end position="190"/>
    </location>
</feature>
<feature type="region of interest" description="Disordered" evidence="2">
    <location>
        <begin position="1"/>
        <end position="93"/>
    </location>
</feature>
<gene>
    <name evidence="3" type="ORF">SCHPADRAFT_940580</name>
</gene>
<feature type="compositionally biased region" description="Low complexity" evidence="2">
    <location>
        <begin position="604"/>
        <end position="637"/>
    </location>
</feature>
<feature type="compositionally biased region" description="Polar residues" evidence="2">
    <location>
        <begin position="746"/>
        <end position="771"/>
    </location>
</feature>
<dbReference type="InParanoid" id="A0A0H2RMN7"/>
<proteinExistence type="predicted"/>
<dbReference type="OrthoDB" id="3271284at2759"/>
<dbReference type="Proteomes" id="UP000053477">
    <property type="component" value="Unassembled WGS sequence"/>
</dbReference>
<feature type="compositionally biased region" description="Pro residues" evidence="2">
    <location>
        <begin position="260"/>
        <end position="269"/>
    </location>
</feature>
<feature type="compositionally biased region" description="Polar residues" evidence="2">
    <location>
        <begin position="28"/>
        <end position="44"/>
    </location>
</feature>
<accession>A0A0H2RMN7</accession>
<evidence type="ECO:0000313" key="4">
    <source>
        <dbReference type="Proteomes" id="UP000053477"/>
    </source>
</evidence>
<evidence type="ECO:0000256" key="1">
    <source>
        <dbReference type="SAM" id="Coils"/>
    </source>
</evidence>
<sequence>MSTAERPTSTDQHDLHNDEVAVEAQRAASPSSPPLQTASATRSSNMRKRPTAAPGGPRKPTSKPSMSNMLARTTVATTSTSVSSTVEMPPLPSTVAAQPYVLPAATEDPPVDKVVDSDTDFASALPLPASPISLSDASMLSRNSSLSSTYSFGVFRTSSVATRSSRRDTRGSVALTTNLESEIHSTTSLPYLSEDPPPPAPPAQQDQPPTKTDTVSPLASESVPPSRNPSLTAGSVQQRSSLASANLTSPTSTSSHFSAPKPPLSPPPSSSGSQVGAPTSSMLKAVKANAPSTTLTPPPLPTFATPSIPFRALPLDAAQWTLTSSELQGIVSRAIRASAEPSAIRLLPLQTLDGDLKKEEERLESEKAKLQARYRFVLQRRSMTMQALYSLAQTQTGTSSSQSQPSPSSPSPSPAPQSQNPMADVVVRLSQIAVELDTIAQELLSTTQQLAQLRQLQDIHAGSALAVALRKLNASFARRTREIATLKEQLAAAEAERDEAWRVAEEMAFEVDERDDDEPDERTGDTVVVNVTDRAVAAPATLERASRLAGVHLRVTGVGPRVVASRQEVNPDEEIEGEAVAAAPVPRDDDSAQLARTSSGSTLRTPGMRTGPRPRSNSAASRVSAARTRSQRTSKASLRIPRDFGGQRSRSRSRAREAPSPLDTSPRHPPLPSPISPAVTLNPPLPSSGNGTFLGPNGVPNVPKVPDPASYAHIPIPPIPADAPGPSSFLEMSTRPNSIVEKTDKGVSSSDSITNAHGAQVTNVEVASPQGNGPEDMSSHDITGVAVAVRTAVDQNVVIFSPTSVSASPTHPTVFSAQHQIEQHQILEQNASHHDQYPSVPQHTQHRHQHPFFKPSMSSLKAPAAQYRRPPPDSPIDVSAPSSTSSHGYDDDNQEDDDDYEDVEDEDAELMESFASAFGTGNGVATHVTKYGIFAGAGSNARRGTQTQSLLPFPLARKGSLTQGGAANTSPGPHRLKGQMSRGSLVQLGPNHPNHVQRPEEYQGMNISSSQSSPIYASNPTNSPRPFQGDTLSRRPTSLPSASSNQ</sequence>
<keyword evidence="1" id="KW-0175">Coiled coil</keyword>
<feature type="region of interest" description="Disordered" evidence="2">
    <location>
        <begin position="159"/>
        <end position="280"/>
    </location>
</feature>
<feature type="region of interest" description="Disordered" evidence="2">
    <location>
        <begin position="958"/>
        <end position="1046"/>
    </location>
</feature>
<name>A0A0H2RMN7_9AGAM</name>
<dbReference type="AlphaFoldDB" id="A0A0H2RMN7"/>
<dbReference type="STRING" id="27342.A0A0H2RMN7"/>
<evidence type="ECO:0000256" key="2">
    <source>
        <dbReference type="SAM" id="MobiDB-lite"/>
    </source>
</evidence>
<feature type="compositionally biased region" description="Polar residues" evidence="2">
    <location>
        <begin position="594"/>
        <end position="603"/>
    </location>
</feature>
<feature type="compositionally biased region" description="Polar residues" evidence="2">
    <location>
        <begin position="1014"/>
        <end position="1046"/>
    </location>
</feature>
<feature type="compositionally biased region" description="Low complexity" evidence="2">
    <location>
        <begin position="73"/>
        <end position="86"/>
    </location>
</feature>
<feature type="coiled-coil region" evidence="1">
    <location>
        <begin position="436"/>
        <end position="496"/>
    </location>
</feature>
<dbReference type="EMBL" id="KQ085963">
    <property type="protein sequence ID" value="KLO13220.1"/>
    <property type="molecule type" value="Genomic_DNA"/>
</dbReference>
<feature type="region of interest" description="Disordered" evidence="2">
    <location>
        <begin position="835"/>
        <end position="907"/>
    </location>
</feature>
<organism evidence="3 4">
    <name type="scientific">Schizopora paradoxa</name>
    <dbReference type="NCBI Taxonomy" id="27342"/>
    <lineage>
        <taxon>Eukaryota</taxon>
        <taxon>Fungi</taxon>
        <taxon>Dikarya</taxon>
        <taxon>Basidiomycota</taxon>
        <taxon>Agaricomycotina</taxon>
        <taxon>Agaricomycetes</taxon>
        <taxon>Hymenochaetales</taxon>
        <taxon>Schizoporaceae</taxon>
        <taxon>Schizopora</taxon>
    </lineage>
</organism>
<feature type="region of interest" description="Disordered" evidence="2">
    <location>
        <begin position="564"/>
        <end position="701"/>
    </location>
</feature>
<evidence type="ECO:0000313" key="3">
    <source>
        <dbReference type="EMBL" id="KLO13220.1"/>
    </source>
</evidence>
<feature type="compositionally biased region" description="Acidic residues" evidence="2">
    <location>
        <begin position="891"/>
        <end position="907"/>
    </location>
</feature>
<feature type="region of interest" description="Disordered" evidence="2">
    <location>
        <begin position="392"/>
        <end position="421"/>
    </location>
</feature>
<feature type="compositionally biased region" description="Polar residues" evidence="2">
    <location>
        <begin position="1"/>
        <end position="10"/>
    </location>
</feature>
<feature type="compositionally biased region" description="Polar residues" evidence="2">
    <location>
        <begin position="62"/>
        <end position="71"/>
    </location>
</feature>
<keyword evidence="4" id="KW-1185">Reference proteome</keyword>
<reference evidence="3 4" key="1">
    <citation type="submission" date="2015-04" db="EMBL/GenBank/DDBJ databases">
        <title>Complete genome sequence of Schizopora paradoxa KUC8140, a cosmopolitan wood degrader in East Asia.</title>
        <authorList>
            <consortium name="DOE Joint Genome Institute"/>
            <person name="Min B."/>
            <person name="Park H."/>
            <person name="Jang Y."/>
            <person name="Kim J.-J."/>
            <person name="Kim K.H."/>
            <person name="Pangilinan J."/>
            <person name="Lipzen A."/>
            <person name="Riley R."/>
            <person name="Grigoriev I.V."/>
            <person name="Spatafora J.W."/>
            <person name="Choi I.-G."/>
        </authorList>
    </citation>
    <scope>NUCLEOTIDE SEQUENCE [LARGE SCALE GENOMIC DNA]</scope>
    <source>
        <strain evidence="3 4">KUC8140</strain>
    </source>
</reference>
<feature type="region of interest" description="Disordered" evidence="2">
    <location>
        <begin position="742"/>
        <end position="778"/>
    </location>
</feature>
<feature type="compositionally biased region" description="Polar residues" evidence="2">
    <location>
        <begin position="960"/>
        <end position="971"/>
    </location>
</feature>
<protein>
    <submittedName>
        <fullName evidence="3">Uncharacterized protein</fullName>
    </submittedName>
</protein>
<feature type="compositionally biased region" description="Polar residues" evidence="2">
    <location>
        <begin position="210"/>
        <end position="257"/>
    </location>
</feature>
<feature type="coiled-coil region" evidence="1">
    <location>
        <begin position="349"/>
        <end position="380"/>
    </location>
</feature>